<evidence type="ECO:0000313" key="4">
    <source>
        <dbReference type="Proteomes" id="UP000247498"/>
    </source>
</evidence>
<feature type="domain" description="HAMP" evidence="2">
    <location>
        <begin position="117"/>
        <end position="169"/>
    </location>
</feature>
<feature type="compositionally biased region" description="Low complexity" evidence="1">
    <location>
        <begin position="236"/>
        <end position="247"/>
    </location>
</feature>
<dbReference type="Gene3D" id="1.20.5.190">
    <property type="match status" value="1"/>
</dbReference>
<gene>
    <name evidence="3" type="ORF">Rsub_01558</name>
</gene>
<dbReference type="Proteomes" id="UP000247498">
    <property type="component" value="Unassembled WGS sequence"/>
</dbReference>
<organism evidence="3 4">
    <name type="scientific">Raphidocelis subcapitata</name>
    <dbReference type="NCBI Taxonomy" id="307507"/>
    <lineage>
        <taxon>Eukaryota</taxon>
        <taxon>Viridiplantae</taxon>
        <taxon>Chlorophyta</taxon>
        <taxon>core chlorophytes</taxon>
        <taxon>Chlorophyceae</taxon>
        <taxon>CS clade</taxon>
        <taxon>Sphaeropleales</taxon>
        <taxon>Selenastraceae</taxon>
        <taxon>Raphidocelis</taxon>
    </lineage>
</organism>
<feature type="region of interest" description="Disordered" evidence="1">
    <location>
        <begin position="236"/>
        <end position="269"/>
    </location>
</feature>
<keyword evidence="4" id="KW-1185">Reference proteome</keyword>
<proteinExistence type="predicted"/>
<protein>
    <recommendedName>
        <fullName evidence="2">HAMP domain-containing protein</fullName>
    </recommendedName>
</protein>
<dbReference type="PROSITE" id="PS50096">
    <property type="entry name" value="IQ"/>
    <property type="match status" value="3"/>
</dbReference>
<dbReference type="OrthoDB" id="190375at2759"/>
<name>A0A2V0NN89_9CHLO</name>
<accession>A0A2V0NN89</accession>
<dbReference type="SMART" id="SM00015">
    <property type="entry name" value="IQ"/>
    <property type="match status" value="3"/>
</dbReference>
<dbReference type="STRING" id="307507.A0A2V0NN89"/>
<sequence>MAHRALVARVEAVMDEYYELCRAAEAARAEELGAAVALQAAWRGRLQRQQLRQLGRTSLTIQRFWRGHHGRLRAAAAREERDRRLRAEHFRRAATEIQRRWRGYWSRTRVHSLAARRAFLSAVAAASAAARAAAAGARDAALEAERGGRAAAARRAFEGALGRLHHLVSTRAAPGVFSPPFEAAAGLLPLVEGLTIEEHLQRACREQVVPEVQRRLREAASPPRAPRPLRPLPQAAALAASAAARSAEGADGGPRWRPGVRVTGSGGGAGAAAAGAAAAGAVAAAAAGASPASTTLRQSVPFDAVDDAADLERRIDRAQIAVLHRQPFLPPSGRINAPFIEGATVRASDAFRDPVPGIPGTRASAAAAAAAAACRGATGRLFDASGRRRGFFDPGLRQGY</sequence>
<evidence type="ECO:0000313" key="3">
    <source>
        <dbReference type="EMBL" id="GBF88659.1"/>
    </source>
</evidence>
<dbReference type="AlphaFoldDB" id="A0A2V0NN89"/>
<dbReference type="InterPro" id="IPR000048">
    <property type="entry name" value="IQ_motif_EF-hand-BS"/>
</dbReference>
<reference evidence="3 4" key="1">
    <citation type="journal article" date="2018" name="Sci. Rep.">
        <title>Raphidocelis subcapitata (=Pseudokirchneriella subcapitata) provides an insight into genome evolution and environmental adaptations in the Sphaeropleales.</title>
        <authorList>
            <person name="Suzuki S."/>
            <person name="Yamaguchi H."/>
            <person name="Nakajima N."/>
            <person name="Kawachi M."/>
        </authorList>
    </citation>
    <scope>NUCLEOTIDE SEQUENCE [LARGE SCALE GENOMIC DNA]</scope>
    <source>
        <strain evidence="3 4">NIES-35</strain>
    </source>
</reference>
<dbReference type="InterPro" id="IPR003660">
    <property type="entry name" value="HAMP_dom"/>
</dbReference>
<dbReference type="GO" id="GO:0016020">
    <property type="term" value="C:membrane"/>
    <property type="evidence" value="ECO:0007669"/>
    <property type="project" value="InterPro"/>
</dbReference>
<evidence type="ECO:0000259" key="2">
    <source>
        <dbReference type="PROSITE" id="PS50885"/>
    </source>
</evidence>
<evidence type="ECO:0000256" key="1">
    <source>
        <dbReference type="SAM" id="MobiDB-lite"/>
    </source>
</evidence>
<dbReference type="Pfam" id="PF00612">
    <property type="entry name" value="IQ"/>
    <property type="match status" value="3"/>
</dbReference>
<dbReference type="GO" id="GO:0007165">
    <property type="term" value="P:signal transduction"/>
    <property type="evidence" value="ECO:0007669"/>
    <property type="project" value="InterPro"/>
</dbReference>
<dbReference type="InParanoid" id="A0A2V0NN89"/>
<comment type="caution">
    <text evidence="3">The sequence shown here is derived from an EMBL/GenBank/DDBJ whole genome shotgun (WGS) entry which is preliminary data.</text>
</comment>
<dbReference type="EMBL" id="BDRX01000006">
    <property type="protein sequence ID" value="GBF88659.1"/>
    <property type="molecule type" value="Genomic_DNA"/>
</dbReference>
<dbReference type="PROSITE" id="PS50885">
    <property type="entry name" value="HAMP"/>
    <property type="match status" value="1"/>
</dbReference>